<reference evidence="3" key="1">
    <citation type="submission" date="2016-10" db="EMBL/GenBank/DDBJ databases">
        <authorList>
            <person name="Varghese N."/>
            <person name="Submissions S."/>
        </authorList>
    </citation>
    <scope>NUCLEOTIDE SEQUENCE [LARGE SCALE GENOMIC DNA]</scope>
    <source>
        <strain evidence="3">DSM 43163</strain>
    </source>
</reference>
<evidence type="ECO:0000313" key="2">
    <source>
        <dbReference type="EMBL" id="SEG72758.1"/>
    </source>
</evidence>
<gene>
    <name evidence="2" type="ORF">SAMN04489712_11032</name>
</gene>
<dbReference type="Proteomes" id="UP000236723">
    <property type="component" value="Unassembled WGS sequence"/>
</dbReference>
<sequence length="112" mass="11763">MEATAVMVALADVPRAESRPPSAPALDAAHTLAPDEGRPDGDLPAALRDRCAAVIDAEVTRLARRTALDCAQLAIVTGALHRLADSLLLERVRAGHCEPSLLAALFDLETTC</sequence>
<dbReference type="EMBL" id="FNVO01000010">
    <property type="protein sequence ID" value="SEG72758.1"/>
    <property type="molecule type" value="Genomic_DNA"/>
</dbReference>
<proteinExistence type="predicted"/>
<protein>
    <submittedName>
        <fullName evidence="2">Uncharacterized protein</fullName>
    </submittedName>
</protein>
<accession>A0A1H6CIL9</accession>
<name>A0A1H6CIL9_9ACTN</name>
<feature type="compositionally biased region" description="Basic and acidic residues" evidence="1">
    <location>
        <begin position="33"/>
        <end position="43"/>
    </location>
</feature>
<organism evidence="2 3">
    <name type="scientific">Thermomonospora echinospora</name>
    <dbReference type="NCBI Taxonomy" id="1992"/>
    <lineage>
        <taxon>Bacteria</taxon>
        <taxon>Bacillati</taxon>
        <taxon>Actinomycetota</taxon>
        <taxon>Actinomycetes</taxon>
        <taxon>Streptosporangiales</taxon>
        <taxon>Thermomonosporaceae</taxon>
        <taxon>Thermomonospora</taxon>
    </lineage>
</organism>
<dbReference type="RefSeq" id="WP_103939763.1">
    <property type="nucleotide sequence ID" value="NZ_FNVO01000010.1"/>
</dbReference>
<evidence type="ECO:0000313" key="3">
    <source>
        <dbReference type="Proteomes" id="UP000236723"/>
    </source>
</evidence>
<dbReference type="AlphaFoldDB" id="A0A1H6CIL9"/>
<keyword evidence="3" id="KW-1185">Reference proteome</keyword>
<evidence type="ECO:0000256" key="1">
    <source>
        <dbReference type="SAM" id="MobiDB-lite"/>
    </source>
</evidence>
<feature type="region of interest" description="Disordered" evidence="1">
    <location>
        <begin position="13"/>
        <end position="43"/>
    </location>
</feature>
<dbReference type="OrthoDB" id="3483335at2"/>